<evidence type="ECO:0000256" key="3">
    <source>
        <dbReference type="ARBA" id="ARBA00023315"/>
    </source>
</evidence>
<keyword evidence="6" id="KW-1185">Reference proteome</keyword>
<evidence type="ECO:0000259" key="4">
    <source>
        <dbReference type="SMART" id="SM00563"/>
    </source>
</evidence>
<dbReference type="GO" id="GO:0006654">
    <property type="term" value="P:phosphatidic acid biosynthetic process"/>
    <property type="evidence" value="ECO:0007669"/>
    <property type="project" value="TreeGrafter"/>
</dbReference>
<dbReference type="Proteomes" id="UP000094849">
    <property type="component" value="Unassembled WGS sequence"/>
</dbReference>
<dbReference type="PANTHER" id="PTHR10434">
    <property type="entry name" value="1-ACYL-SN-GLYCEROL-3-PHOSPHATE ACYLTRANSFERASE"/>
    <property type="match status" value="1"/>
</dbReference>
<evidence type="ECO:0000256" key="2">
    <source>
        <dbReference type="ARBA" id="ARBA00022679"/>
    </source>
</evidence>
<gene>
    <name evidence="5" type="ORF">A3196_01260</name>
</gene>
<comment type="caution">
    <text evidence="5">The sequence shown here is derived from an EMBL/GenBank/DDBJ whole genome shotgun (WGS) entry which is preliminary data.</text>
</comment>
<name>A0A1E2ULB5_9GAMM</name>
<dbReference type="SUPFAM" id="SSF69593">
    <property type="entry name" value="Glycerol-3-phosphate (1)-acyltransferase"/>
    <property type="match status" value="1"/>
</dbReference>
<dbReference type="Pfam" id="PF01553">
    <property type="entry name" value="Acyltransferase"/>
    <property type="match status" value="1"/>
</dbReference>
<dbReference type="STRING" id="1818881.A3196_01260"/>
<accession>A0A1E2ULB5</accession>
<proteinExistence type="predicted"/>
<feature type="domain" description="Phospholipid/glycerol acyltransferase" evidence="4">
    <location>
        <begin position="61"/>
        <end position="174"/>
    </location>
</feature>
<dbReference type="SMART" id="SM00563">
    <property type="entry name" value="PlsC"/>
    <property type="match status" value="1"/>
</dbReference>
<evidence type="ECO:0000256" key="1">
    <source>
        <dbReference type="ARBA" id="ARBA00005189"/>
    </source>
</evidence>
<keyword evidence="3 5" id="KW-0012">Acyltransferase</keyword>
<dbReference type="InterPro" id="IPR002123">
    <property type="entry name" value="Plipid/glycerol_acylTrfase"/>
</dbReference>
<evidence type="ECO:0000313" key="5">
    <source>
        <dbReference type="EMBL" id="ODB95499.1"/>
    </source>
</evidence>
<dbReference type="CDD" id="cd07989">
    <property type="entry name" value="LPLAT_AGPAT-like"/>
    <property type="match status" value="1"/>
</dbReference>
<organism evidence="5 6">
    <name type="scientific">Candidatus Thiodiazotropha endoloripes</name>
    <dbReference type="NCBI Taxonomy" id="1818881"/>
    <lineage>
        <taxon>Bacteria</taxon>
        <taxon>Pseudomonadati</taxon>
        <taxon>Pseudomonadota</taxon>
        <taxon>Gammaproteobacteria</taxon>
        <taxon>Chromatiales</taxon>
        <taxon>Sedimenticolaceae</taxon>
        <taxon>Candidatus Thiodiazotropha</taxon>
    </lineage>
</organism>
<dbReference type="EMBL" id="LVJZ01000003">
    <property type="protein sequence ID" value="ODB95499.1"/>
    <property type="molecule type" value="Genomic_DNA"/>
</dbReference>
<sequence length="219" mass="24413">MLTLLLVALFLFWLNGRCRDANGAEWGSFWLNRLDGLNRLFCHHYHRLQSVPVPLPREGGAILVSNHISGLDPLLMIASCDRPLRFLIAREQYQRFGMQWLFRAVGCIPVDRENSPEKALRQAFKALAEGEVIALFPHGKIHLDSDPPRKIKPGAARLAARANLPLIALHISGVAAPGEVMRPVILRSRAVVKLQAEIDGSELSDEELNHLIEQALDGD</sequence>
<reference evidence="5 6" key="1">
    <citation type="submission" date="2016-03" db="EMBL/GenBank/DDBJ databases">
        <title>Chemosynthetic sulphur-oxidizing symbionts of marine invertebrate animals are capable of nitrogen fixation.</title>
        <authorList>
            <person name="Petersen J.M."/>
            <person name="Kemper A."/>
            <person name="Gruber-Vodicka H."/>
            <person name="Cardini U."/>
            <person name="Geest Mvander."/>
            <person name="Kleiner M."/>
            <person name="Bulgheresi S."/>
            <person name="Fussmann M."/>
            <person name="Herbold C."/>
            <person name="Seah B.K.B."/>
            <person name="Antony C.Paul."/>
            <person name="Liu D."/>
            <person name="Belitz A."/>
            <person name="Weber M."/>
        </authorList>
    </citation>
    <scope>NUCLEOTIDE SEQUENCE [LARGE SCALE GENOMIC DNA]</scope>
    <source>
        <strain evidence="5">G_D</strain>
    </source>
</reference>
<dbReference type="RefSeq" id="WP_069003766.1">
    <property type="nucleotide sequence ID" value="NZ_LVJW01000006.1"/>
</dbReference>
<dbReference type="PANTHER" id="PTHR10434:SF11">
    <property type="entry name" value="1-ACYL-SN-GLYCEROL-3-PHOSPHATE ACYLTRANSFERASE"/>
    <property type="match status" value="1"/>
</dbReference>
<keyword evidence="2 5" id="KW-0808">Transferase</keyword>
<dbReference type="GO" id="GO:0003841">
    <property type="term" value="F:1-acylglycerol-3-phosphate O-acyltransferase activity"/>
    <property type="evidence" value="ECO:0007669"/>
    <property type="project" value="TreeGrafter"/>
</dbReference>
<protein>
    <submittedName>
        <fullName evidence="5">Glycerol acyltransferase</fullName>
    </submittedName>
</protein>
<comment type="pathway">
    <text evidence="1">Lipid metabolism.</text>
</comment>
<evidence type="ECO:0000313" key="6">
    <source>
        <dbReference type="Proteomes" id="UP000094849"/>
    </source>
</evidence>
<dbReference type="AlphaFoldDB" id="A0A1E2ULB5"/>
<dbReference type="OrthoDB" id="9803968at2"/>